<keyword evidence="2" id="KW-0812">Transmembrane</keyword>
<comment type="caution">
    <text evidence="3">The sequence shown here is derived from an EMBL/GenBank/DDBJ whole genome shotgun (WGS) entry which is preliminary data.</text>
</comment>
<dbReference type="Proteomes" id="UP001620645">
    <property type="component" value="Unassembled WGS sequence"/>
</dbReference>
<keyword evidence="2" id="KW-1133">Transmembrane helix</keyword>
<keyword evidence="4" id="KW-1185">Reference proteome</keyword>
<feature type="region of interest" description="Disordered" evidence="1">
    <location>
        <begin position="244"/>
        <end position="297"/>
    </location>
</feature>
<feature type="transmembrane region" description="Helical" evidence="2">
    <location>
        <begin position="128"/>
        <end position="145"/>
    </location>
</feature>
<organism evidence="3 4">
    <name type="scientific">Heterodera schachtii</name>
    <name type="common">Sugarbeet cyst nematode worm</name>
    <name type="synonym">Tylenchus schachtii</name>
    <dbReference type="NCBI Taxonomy" id="97005"/>
    <lineage>
        <taxon>Eukaryota</taxon>
        <taxon>Metazoa</taxon>
        <taxon>Ecdysozoa</taxon>
        <taxon>Nematoda</taxon>
        <taxon>Chromadorea</taxon>
        <taxon>Rhabditida</taxon>
        <taxon>Tylenchina</taxon>
        <taxon>Tylenchomorpha</taxon>
        <taxon>Tylenchoidea</taxon>
        <taxon>Heteroderidae</taxon>
        <taxon>Heteroderinae</taxon>
        <taxon>Heterodera</taxon>
    </lineage>
</organism>
<dbReference type="EMBL" id="JBICCN010000300">
    <property type="protein sequence ID" value="KAL3079852.1"/>
    <property type="molecule type" value="Genomic_DNA"/>
</dbReference>
<feature type="compositionally biased region" description="Basic and acidic residues" evidence="1">
    <location>
        <begin position="287"/>
        <end position="297"/>
    </location>
</feature>
<proteinExistence type="predicted"/>
<sequence length="297" mass="33866">MHFCARQLFIPNVSAIPLANAFRSVHRISFCHPSLFGKTPNRPTHFLSSMPKSSDSKNVRLVEESAQSMEWTADELALKEKATAENAWTPIYRYRGFVGVWFILRFNLVFFASSLASLPLSISQHIPISPSIGLILFSSLVFAGIKKYFTRIVAVISVDTASRSIYRIGYPSVFATRRSRFARFLDVQPLSTNSDSVRGVARLRFTDGAKDDFLLLPTVFVEIRDKKAAFVLFGSAMKHFDKDIVPTSDGPRRRRKSEQKLRLETDEQKIRLETERRTKRRHQIGKGGEETRKIGHR</sequence>
<feature type="transmembrane region" description="Helical" evidence="2">
    <location>
        <begin position="102"/>
        <end position="122"/>
    </location>
</feature>
<protein>
    <submittedName>
        <fullName evidence="3">Uncharacterized protein</fullName>
    </submittedName>
</protein>
<reference evidence="3 4" key="1">
    <citation type="submission" date="2024-10" db="EMBL/GenBank/DDBJ databases">
        <authorList>
            <person name="Kim D."/>
        </authorList>
    </citation>
    <scope>NUCLEOTIDE SEQUENCE [LARGE SCALE GENOMIC DNA]</scope>
    <source>
        <strain evidence="3">Taebaek</strain>
    </source>
</reference>
<evidence type="ECO:0000256" key="1">
    <source>
        <dbReference type="SAM" id="MobiDB-lite"/>
    </source>
</evidence>
<evidence type="ECO:0000313" key="4">
    <source>
        <dbReference type="Proteomes" id="UP001620645"/>
    </source>
</evidence>
<feature type="compositionally biased region" description="Basic and acidic residues" evidence="1">
    <location>
        <begin position="258"/>
        <end position="276"/>
    </location>
</feature>
<evidence type="ECO:0000313" key="3">
    <source>
        <dbReference type="EMBL" id="KAL3079852.1"/>
    </source>
</evidence>
<name>A0ABD2II74_HETSC</name>
<dbReference type="AlphaFoldDB" id="A0ABD2II74"/>
<keyword evidence="2" id="KW-0472">Membrane</keyword>
<gene>
    <name evidence="3" type="ORF">niasHS_014134</name>
</gene>
<accession>A0ABD2II74</accession>
<evidence type="ECO:0000256" key="2">
    <source>
        <dbReference type="SAM" id="Phobius"/>
    </source>
</evidence>